<dbReference type="EMBL" id="HBUF01167593">
    <property type="protein sequence ID" value="CAG6651415.1"/>
    <property type="molecule type" value="Transcribed_RNA"/>
</dbReference>
<reference evidence="1" key="1">
    <citation type="submission" date="2021-05" db="EMBL/GenBank/DDBJ databases">
        <authorList>
            <person name="Alioto T."/>
            <person name="Alioto T."/>
            <person name="Gomez Garrido J."/>
        </authorList>
    </citation>
    <scope>NUCLEOTIDE SEQUENCE</scope>
</reference>
<evidence type="ECO:0000313" key="1">
    <source>
        <dbReference type="EMBL" id="CAG6651417.1"/>
    </source>
</evidence>
<proteinExistence type="predicted"/>
<organism evidence="1">
    <name type="scientific">Cacopsylla melanoneura</name>
    <dbReference type="NCBI Taxonomy" id="428564"/>
    <lineage>
        <taxon>Eukaryota</taxon>
        <taxon>Metazoa</taxon>
        <taxon>Ecdysozoa</taxon>
        <taxon>Arthropoda</taxon>
        <taxon>Hexapoda</taxon>
        <taxon>Insecta</taxon>
        <taxon>Pterygota</taxon>
        <taxon>Neoptera</taxon>
        <taxon>Paraneoptera</taxon>
        <taxon>Hemiptera</taxon>
        <taxon>Sternorrhyncha</taxon>
        <taxon>Psylloidea</taxon>
        <taxon>Psyllidae</taxon>
        <taxon>Psyllinae</taxon>
        <taxon>Cacopsylla</taxon>
    </lineage>
</organism>
<sequence>MCYEGIFFCKNTVILIVLSKSKFESFQKSSEPWELVDYSSLKFTYLSSSPLHHLPPSPPLHSLLHTLHLSLPVLPLLHLLHLHPRLHIPLHIPPLHFSRLPTLHSQLQRLLLILQHHLLILLHLHFPILQYLHLLLPYLHLFVLHLQFHHQLCSIPCFFC</sequence>
<dbReference type="EMBL" id="HBUF01167594">
    <property type="protein sequence ID" value="CAG6651417.1"/>
    <property type="molecule type" value="Transcribed_RNA"/>
</dbReference>
<accession>A0A8D8RMW8</accession>
<name>A0A8D8RMW8_9HEMI</name>
<protein>
    <submittedName>
        <fullName evidence="1">Uncharacterized protein</fullName>
    </submittedName>
</protein>
<dbReference type="AlphaFoldDB" id="A0A8D8RMW8"/>